<evidence type="ECO:0000259" key="1">
    <source>
        <dbReference type="PROSITE" id="PS50943"/>
    </source>
</evidence>
<dbReference type="Pfam" id="PF01381">
    <property type="entry name" value="HTH_3"/>
    <property type="match status" value="1"/>
</dbReference>
<feature type="domain" description="HTH cro/C1-type" evidence="1">
    <location>
        <begin position="76"/>
        <end position="128"/>
    </location>
</feature>
<dbReference type="PROSITE" id="PS50943">
    <property type="entry name" value="HTH_CROC1"/>
    <property type="match status" value="1"/>
</dbReference>
<dbReference type="Gene3D" id="1.10.260.40">
    <property type="entry name" value="lambda repressor-like DNA-binding domains"/>
    <property type="match status" value="1"/>
</dbReference>
<dbReference type="AlphaFoldDB" id="A0A7Y4L906"/>
<proteinExistence type="predicted"/>
<sequence>MKQQYILNEQGKPLFVVLPIEEYNQLQEYKTLCTTDNDEEEGWSAIAVEEGDNDDETIPHEVVSISIEHDISLLGAWRVYRGLSQSEVAHQTGLTQSAISQMESKGSKPQMKTLERLARVYNCRPTQLYA</sequence>
<evidence type="ECO:0000313" key="3">
    <source>
        <dbReference type="Proteomes" id="UP000541421"/>
    </source>
</evidence>
<dbReference type="Proteomes" id="UP000541421">
    <property type="component" value="Unassembled WGS sequence"/>
</dbReference>
<dbReference type="GO" id="GO:0003677">
    <property type="term" value="F:DNA binding"/>
    <property type="evidence" value="ECO:0007669"/>
    <property type="project" value="InterPro"/>
</dbReference>
<dbReference type="CDD" id="cd00093">
    <property type="entry name" value="HTH_XRE"/>
    <property type="match status" value="1"/>
</dbReference>
<gene>
    <name evidence="2" type="ORF">HKX40_03455</name>
</gene>
<keyword evidence="3" id="KW-1185">Reference proteome</keyword>
<dbReference type="InterPro" id="IPR001387">
    <property type="entry name" value="Cro/C1-type_HTH"/>
</dbReference>
<name>A0A7Y4L906_9BURK</name>
<organism evidence="2 3">
    <name type="scientific">Pelistega europaea</name>
    <dbReference type="NCBI Taxonomy" id="106147"/>
    <lineage>
        <taxon>Bacteria</taxon>
        <taxon>Pseudomonadati</taxon>
        <taxon>Pseudomonadota</taxon>
        <taxon>Betaproteobacteria</taxon>
        <taxon>Burkholderiales</taxon>
        <taxon>Alcaligenaceae</taxon>
        <taxon>Pelistega</taxon>
    </lineage>
</organism>
<evidence type="ECO:0000313" key="2">
    <source>
        <dbReference type="EMBL" id="NOL49202.1"/>
    </source>
</evidence>
<dbReference type="InterPro" id="IPR010982">
    <property type="entry name" value="Lambda_DNA-bd_dom_sf"/>
</dbReference>
<dbReference type="SMART" id="SM00530">
    <property type="entry name" value="HTH_XRE"/>
    <property type="match status" value="1"/>
</dbReference>
<dbReference type="EMBL" id="JABGBO010000003">
    <property type="protein sequence ID" value="NOL49202.1"/>
    <property type="molecule type" value="Genomic_DNA"/>
</dbReference>
<dbReference type="SUPFAM" id="SSF47413">
    <property type="entry name" value="lambda repressor-like DNA-binding domains"/>
    <property type="match status" value="1"/>
</dbReference>
<reference evidence="2 3" key="1">
    <citation type="submission" date="2020-05" db="EMBL/GenBank/DDBJ databases">
        <authorList>
            <person name="Niu N."/>
        </authorList>
    </citation>
    <scope>NUCLEOTIDE SEQUENCE [LARGE SCALE GENOMIC DNA]</scope>
    <source>
        <strain evidence="2 3">LMG10982</strain>
    </source>
</reference>
<comment type="caution">
    <text evidence="2">The sequence shown here is derived from an EMBL/GenBank/DDBJ whole genome shotgun (WGS) entry which is preliminary data.</text>
</comment>
<accession>A0A7Y4L906</accession>
<protein>
    <submittedName>
        <fullName evidence="2">Helix-turn-helix domain-containing protein</fullName>
    </submittedName>
</protein>